<dbReference type="InterPro" id="IPR036719">
    <property type="entry name" value="Neuro-gated_channel_TM_sf"/>
</dbReference>
<feature type="signal peptide" evidence="5">
    <location>
        <begin position="1"/>
        <end position="22"/>
    </location>
</feature>
<dbReference type="PRINTS" id="PR00252">
    <property type="entry name" value="NRIONCHANNEL"/>
</dbReference>
<keyword evidence="5" id="KW-0406">Ion transport</keyword>
<comment type="similarity">
    <text evidence="5">Belongs to the ligand-gated ion channel (TC 1.A.9) family.</text>
</comment>
<dbReference type="SUPFAM" id="SSF63712">
    <property type="entry name" value="Nicotinic receptor ligand binding domain-like"/>
    <property type="match status" value="1"/>
</dbReference>
<evidence type="ECO:0000256" key="3">
    <source>
        <dbReference type="ARBA" id="ARBA00022989"/>
    </source>
</evidence>
<evidence type="ECO:0000259" key="7">
    <source>
        <dbReference type="Pfam" id="PF02932"/>
    </source>
</evidence>
<dbReference type="Gene3D" id="2.70.170.10">
    <property type="entry name" value="Neurotransmitter-gated ion-channel ligand-binding domain"/>
    <property type="match status" value="1"/>
</dbReference>
<dbReference type="GO" id="GO:0005230">
    <property type="term" value="F:extracellular ligand-gated monoatomic ion channel activity"/>
    <property type="evidence" value="ECO:0007669"/>
    <property type="project" value="InterPro"/>
</dbReference>
<dbReference type="Pfam" id="PF02932">
    <property type="entry name" value="Neur_chan_memb"/>
    <property type="match status" value="1"/>
</dbReference>
<dbReference type="Proteomes" id="UP000095280">
    <property type="component" value="Unplaced"/>
</dbReference>
<dbReference type="InterPro" id="IPR006029">
    <property type="entry name" value="Neurotrans-gated_channel_TM"/>
</dbReference>
<dbReference type="FunFam" id="2.70.170.10:FF:000028">
    <property type="entry name" value="AcetylCholine Receptor"/>
    <property type="match status" value="1"/>
</dbReference>
<dbReference type="InterPro" id="IPR038050">
    <property type="entry name" value="Neuro_actylchol_rec"/>
</dbReference>
<sequence>MTTQLSLVLALVTWTQLPLVIGHSDVPLPKLRSHTFSTAANRSNEKLLIEMLVDRYRSTGLRGRPVFNASDTVSVAFGLAIIQILDLDENRQFLRTNCWQRYSWTDPLLEWDSWNNTNFQNITQLRLYPELVWTPDIRLFNFADTRLKEHRMARVVGSVLWVPQSLFKSTCPVEIEYFPFDTQTCDLEFGSWTYDVTQINLTWFGFEQTVIDGVLLVARCGYCACQSCPPDHLSSHLLRKAVQNFSSRRGLEAADTLQGFPWELASPVRASLQRKAGPKIHRSGPEIKELPTESAQHYWKVINLQLHITMHATGVQWLSISDYVCLSDPQLAHSLDPVAALYASLALWACPVSLPSEVRSDPLVRGWRHGKSKPRIPRAASLSRRPVKYRQSSHRQYNKYEPNVYEPNPYIDFTNYIKSPEWITDGQDDFRIRPSERRRQIRSRMECKNITFKGPDGRSHSQVFQRLVFKIRIHRNPDFYLSILVLPCILMSCLTWVIFWLPPESPAKMLLGMNIFVAFFILMILLAKTTPSAVGTFPKIGYFYGLNMVMITLSTFLAAIVLNLYMRADRRGRMSPVLRLLILEGLGRLFLVRQAVPLKPATRKLLSERLPTSSAASPVSTAAAAARKARRHRLEAPPGEAERDSPLLPCGCVEREVREIRQFLKAHVGRLKERDKRNQACMEWRTLAIVLDRLFFTAYVLCIVSSVVVLIPRSHQAITNSAVTNEADCLAVSR</sequence>
<dbReference type="WBParaSite" id="maker-uti_cns_0008839-snap-gene-0.3-mRNA-1">
    <property type="protein sequence ID" value="maker-uti_cns_0008839-snap-gene-0.3-mRNA-1"/>
    <property type="gene ID" value="maker-uti_cns_0008839-snap-gene-0.3"/>
</dbReference>
<name>A0A1I8HZF7_9PLAT</name>
<dbReference type="CDD" id="cd19051">
    <property type="entry name" value="LGIC_TM_cation"/>
    <property type="match status" value="1"/>
</dbReference>
<accession>A0A1I8HZF7</accession>
<comment type="subcellular location">
    <subcellularLocation>
        <location evidence="1">Membrane</location>
        <topology evidence="1">Multi-pass membrane protein</topology>
    </subcellularLocation>
</comment>
<dbReference type="InterPro" id="IPR018000">
    <property type="entry name" value="Neurotransmitter_ion_chnl_CS"/>
</dbReference>
<evidence type="ECO:0000313" key="9">
    <source>
        <dbReference type="WBParaSite" id="maker-uti_cns_0008839-snap-gene-0.3-mRNA-1"/>
    </source>
</evidence>
<keyword evidence="3 5" id="KW-1133">Transmembrane helix</keyword>
<keyword evidence="5" id="KW-0407">Ion channel</keyword>
<keyword evidence="5" id="KW-0732">Signal</keyword>
<keyword evidence="5" id="KW-0813">Transport</keyword>
<evidence type="ECO:0000256" key="1">
    <source>
        <dbReference type="ARBA" id="ARBA00004141"/>
    </source>
</evidence>
<dbReference type="PANTHER" id="PTHR18945">
    <property type="entry name" value="NEUROTRANSMITTER GATED ION CHANNEL"/>
    <property type="match status" value="1"/>
</dbReference>
<dbReference type="PROSITE" id="PS00236">
    <property type="entry name" value="NEUROTR_ION_CHANNEL"/>
    <property type="match status" value="1"/>
</dbReference>
<feature type="transmembrane region" description="Helical" evidence="5">
    <location>
        <begin position="694"/>
        <end position="711"/>
    </location>
</feature>
<keyword evidence="4 5" id="KW-0472">Membrane</keyword>
<dbReference type="SUPFAM" id="SSF90112">
    <property type="entry name" value="Neurotransmitter-gated ion-channel transmembrane pore"/>
    <property type="match status" value="1"/>
</dbReference>
<reference evidence="9" key="1">
    <citation type="submission" date="2016-11" db="UniProtKB">
        <authorList>
            <consortium name="WormBaseParasite"/>
        </authorList>
    </citation>
    <scope>IDENTIFICATION</scope>
</reference>
<keyword evidence="2 5" id="KW-0812">Transmembrane</keyword>
<dbReference type="GO" id="GO:0004888">
    <property type="term" value="F:transmembrane signaling receptor activity"/>
    <property type="evidence" value="ECO:0007669"/>
    <property type="project" value="InterPro"/>
</dbReference>
<dbReference type="Pfam" id="PF02931">
    <property type="entry name" value="Neur_chan_LBD"/>
    <property type="match status" value="1"/>
</dbReference>
<feature type="transmembrane region" description="Helical" evidence="5">
    <location>
        <begin position="509"/>
        <end position="527"/>
    </location>
</feature>
<dbReference type="InterPro" id="IPR006201">
    <property type="entry name" value="Neur_channel"/>
</dbReference>
<dbReference type="GO" id="GO:0016020">
    <property type="term" value="C:membrane"/>
    <property type="evidence" value="ECO:0007669"/>
    <property type="project" value="UniProtKB-SubCell"/>
</dbReference>
<dbReference type="AlphaFoldDB" id="A0A1I8HZF7"/>
<evidence type="ECO:0000259" key="6">
    <source>
        <dbReference type="Pfam" id="PF02931"/>
    </source>
</evidence>
<dbReference type="InterPro" id="IPR006202">
    <property type="entry name" value="Neur_chan_lig-bd"/>
</dbReference>
<protein>
    <submittedName>
        <fullName evidence="9">Neur_chan_LBD domain-containing protein</fullName>
    </submittedName>
</protein>
<proteinExistence type="inferred from homology"/>
<feature type="transmembrane region" description="Helical" evidence="5">
    <location>
        <begin position="542"/>
        <end position="565"/>
    </location>
</feature>
<feature type="domain" description="Neurotransmitter-gated ion-channel transmembrane" evidence="7">
    <location>
        <begin position="484"/>
        <end position="705"/>
    </location>
</feature>
<evidence type="ECO:0000313" key="8">
    <source>
        <dbReference type="Proteomes" id="UP000095280"/>
    </source>
</evidence>
<evidence type="ECO:0000256" key="5">
    <source>
        <dbReference type="RuleBase" id="RU000687"/>
    </source>
</evidence>
<dbReference type="Gene3D" id="1.20.58.390">
    <property type="entry name" value="Neurotransmitter-gated ion-channel transmembrane domain"/>
    <property type="match status" value="1"/>
</dbReference>
<evidence type="ECO:0000256" key="4">
    <source>
        <dbReference type="ARBA" id="ARBA00023136"/>
    </source>
</evidence>
<dbReference type="InterPro" id="IPR036734">
    <property type="entry name" value="Neur_chan_lig-bd_sf"/>
</dbReference>
<feature type="chain" id="PRO_5022271129" evidence="5">
    <location>
        <begin position="23"/>
        <end position="734"/>
    </location>
</feature>
<feature type="transmembrane region" description="Helical" evidence="5">
    <location>
        <begin position="479"/>
        <end position="502"/>
    </location>
</feature>
<evidence type="ECO:0000256" key="2">
    <source>
        <dbReference type="ARBA" id="ARBA00022692"/>
    </source>
</evidence>
<feature type="domain" description="Neurotransmitter-gated ion-channel ligand-binding" evidence="6">
    <location>
        <begin position="47"/>
        <end position="204"/>
    </location>
</feature>
<keyword evidence="8" id="KW-1185">Reference proteome</keyword>
<organism evidence="8 9">
    <name type="scientific">Macrostomum lignano</name>
    <dbReference type="NCBI Taxonomy" id="282301"/>
    <lineage>
        <taxon>Eukaryota</taxon>
        <taxon>Metazoa</taxon>
        <taxon>Spiralia</taxon>
        <taxon>Lophotrochozoa</taxon>
        <taxon>Platyhelminthes</taxon>
        <taxon>Rhabditophora</taxon>
        <taxon>Macrostomorpha</taxon>
        <taxon>Macrostomida</taxon>
        <taxon>Macrostomidae</taxon>
        <taxon>Macrostomum</taxon>
    </lineage>
</organism>